<proteinExistence type="predicted"/>
<keyword evidence="1" id="KW-0812">Transmembrane</keyword>
<sequence length="108" mass="12559">MGVRLPSLQKCILCINVDLMLAFFIPLTLTFYLTLFLGCQRVPLKVMLNFMLVSIYIDVKCTFVSGFYTLAIHARFYTFMRKISRIPISMPISVVFCFFLNCRHQMAI</sequence>
<keyword evidence="1" id="KW-0472">Membrane</keyword>
<feature type="transmembrane region" description="Helical" evidence="1">
    <location>
        <begin position="12"/>
        <end position="35"/>
    </location>
</feature>
<evidence type="ECO:0000256" key="1">
    <source>
        <dbReference type="SAM" id="Phobius"/>
    </source>
</evidence>
<reference evidence="2" key="1">
    <citation type="submission" date="2016-01" db="EMBL/GenBank/DDBJ databases">
        <title>Reference transcriptome for the parasite Schistocephalus solidus: insights into the molecular evolution of parasitism.</title>
        <authorList>
            <person name="Hebert F.O."/>
            <person name="Grambauer S."/>
            <person name="Barber I."/>
            <person name="Landry C.R."/>
            <person name="Aubin-Horth N."/>
        </authorList>
    </citation>
    <scope>NUCLEOTIDE SEQUENCE</scope>
</reference>
<evidence type="ECO:0000313" key="2">
    <source>
        <dbReference type="EMBL" id="JAP39817.1"/>
    </source>
</evidence>
<gene>
    <name evidence="2" type="ORF">TR165576</name>
</gene>
<dbReference type="EMBL" id="GEEE01023408">
    <property type="protein sequence ID" value="JAP39817.1"/>
    <property type="molecule type" value="Transcribed_RNA"/>
</dbReference>
<feature type="transmembrane region" description="Helical" evidence="1">
    <location>
        <begin position="47"/>
        <end position="71"/>
    </location>
</feature>
<accession>A0A0X3NQL1</accession>
<dbReference type="AlphaFoldDB" id="A0A0X3NQL1"/>
<name>A0A0X3NQL1_SCHSO</name>
<protein>
    <submittedName>
        <fullName evidence="2">Uncharacterized protein</fullName>
    </submittedName>
</protein>
<keyword evidence="1" id="KW-1133">Transmembrane helix</keyword>
<organism evidence="2">
    <name type="scientific">Schistocephalus solidus</name>
    <name type="common">Tapeworm</name>
    <dbReference type="NCBI Taxonomy" id="70667"/>
    <lineage>
        <taxon>Eukaryota</taxon>
        <taxon>Metazoa</taxon>
        <taxon>Spiralia</taxon>
        <taxon>Lophotrochozoa</taxon>
        <taxon>Platyhelminthes</taxon>
        <taxon>Cestoda</taxon>
        <taxon>Eucestoda</taxon>
        <taxon>Diphyllobothriidea</taxon>
        <taxon>Diphyllobothriidae</taxon>
        <taxon>Schistocephalus</taxon>
    </lineage>
</organism>